<keyword evidence="5" id="KW-1185">Reference proteome</keyword>
<dbReference type="Gene3D" id="3.40.630.30">
    <property type="match status" value="1"/>
</dbReference>
<sequence>MAVTRKATTGDLKSIQTIASKSWNDTYEGLIPEDIQSRFLSEAYSDKMMPVRLEKTLLLVAEQGGELVGFANGREKEGAAYLHAIYLLPEVKGSGIGTQLLEHLIAELGPVHEIHVEVEKGNKSGETFYAAKGFKEIEVFEEDLYGHTLTTRKMVLSVSE</sequence>
<name>A0ABW4QM02_9BACL</name>
<evidence type="ECO:0000313" key="5">
    <source>
        <dbReference type="Proteomes" id="UP001597273"/>
    </source>
</evidence>
<reference evidence="5" key="1">
    <citation type="journal article" date="2019" name="Int. J. Syst. Evol. Microbiol.">
        <title>The Global Catalogue of Microorganisms (GCM) 10K type strain sequencing project: providing services to taxonomists for standard genome sequencing and annotation.</title>
        <authorList>
            <consortium name="The Broad Institute Genomics Platform"/>
            <consortium name="The Broad Institute Genome Sequencing Center for Infectious Disease"/>
            <person name="Wu L."/>
            <person name="Ma J."/>
        </authorList>
    </citation>
    <scope>NUCLEOTIDE SEQUENCE [LARGE SCALE GENOMIC DNA]</scope>
    <source>
        <strain evidence="5">CGMCC 1.15475</strain>
    </source>
</reference>
<dbReference type="Pfam" id="PF00583">
    <property type="entry name" value="Acetyltransf_1"/>
    <property type="match status" value="1"/>
</dbReference>
<dbReference type="EMBL" id="JBHUFW010000021">
    <property type="protein sequence ID" value="MFD1864630.1"/>
    <property type="molecule type" value="Genomic_DNA"/>
</dbReference>
<dbReference type="InterPro" id="IPR016181">
    <property type="entry name" value="Acyl_CoA_acyltransferase"/>
</dbReference>
<dbReference type="CDD" id="cd04301">
    <property type="entry name" value="NAT_SF"/>
    <property type="match status" value="1"/>
</dbReference>
<dbReference type="InterPro" id="IPR000182">
    <property type="entry name" value="GNAT_dom"/>
</dbReference>
<dbReference type="SUPFAM" id="SSF55729">
    <property type="entry name" value="Acyl-CoA N-acyltransferases (Nat)"/>
    <property type="match status" value="1"/>
</dbReference>
<dbReference type="PROSITE" id="PS51186">
    <property type="entry name" value="GNAT"/>
    <property type="match status" value="1"/>
</dbReference>
<proteinExistence type="predicted"/>
<gene>
    <name evidence="4" type="ORF">ACFSDB_17185</name>
</gene>
<accession>A0ABW4QM02</accession>
<evidence type="ECO:0000313" key="4">
    <source>
        <dbReference type="EMBL" id="MFD1864630.1"/>
    </source>
</evidence>
<keyword evidence="2 4" id="KW-0012">Acyltransferase</keyword>
<evidence type="ECO:0000259" key="3">
    <source>
        <dbReference type="PROSITE" id="PS51186"/>
    </source>
</evidence>
<evidence type="ECO:0000256" key="2">
    <source>
        <dbReference type="ARBA" id="ARBA00023315"/>
    </source>
</evidence>
<feature type="domain" description="N-acetyltransferase" evidence="3">
    <location>
        <begin position="2"/>
        <end position="155"/>
    </location>
</feature>
<dbReference type="GO" id="GO:0016746">
    <property type="term" value="F:acyltransferase activity"/>
    <property type="evidence" value="ECO:0007669"/>
    <property type="project" value="UniProtKB-KW"/>
</dbReference>
<dbReference type="PANTHER" id="PTHR43877">
    <property type="entry name" value="AMINOALKYLPHOSPHONATE N-ACETYLTRANSFERASE-RELATED-RELATED"/>
    <property type="match status" value="1"/>
</dbReference>
<dbReference type="RefSeq" id="WP_204893826.1">
    <property type="nucleotide sequence ID" value="NZ_JBHUFW010000021.1"/>
</dbReference>
<evidence type="ECO:0000256" key="1">
    <source>
        <dbReference type="ARBA" id="ARBA00022679"/>
    </source>
</evidence>
<keyword evidence="1 4" id="KW-0808">Transferase</keyword>
<comment type="caution">
    <text evidence="4">The sequence shown here is derived from an EMBL/GenBank/DDBJ whole genome shotgun (WGS) entry which is preliminary data.</text>
</comment>
<protein>
    <submittedName>
        <fullName evidence="4">GNAT family N-acetyltransferase</fullName>
        <ecNumber evidence="4">2.3.-.-</ecNumber>
    </submittedName>
</protein>
<organism evidence="4 5">
    <name type="scientific">Planococcus chinensis</name>
    <dbReference type="NCBI Taxonomy" id="272917"/>
    <lineage>
        <taxon>Bacteria</taxon>
        <taxon>Bacillati</taxon>
        <taxon>Bacillota</taxon>
        <taxon>Bacilli</taxon>
        <taxon>Bacillales</taxon>
        <taxon>Caryophanaceae</taxon>
        <taxon>Planococcus</taxon>
    </lineage>
</organism>
<dbReference type="Proteomes" id="UP001597273">
    <property type="component" value="Unassembled WGS sequence"/>
</dbReference>
<dbReference type="InterPro" id="IPR050832">
    <property type="entry name" value="Bact_Acetyltransf"/>
</dbReference>
<dbReference type="EC" id="2.3.-.-" evidence="4"/>